<dbReference type="InParanoid" id="A0A369JXM5"/>
<protein>
    <submittedName>
        <fullName evidence="1">Uncharacterized protein</fullName>
    </submittedName>
</protein>
<evidence type="ECO:0000313" key="1">
    <source>
        <dbReference type="EMBL" id="RDB27089.1"/>
    </source>
</evidence>
<keyword evidence="2" id="KW-1185">Reference proteome</keyword>
<gene>
    <name evidence="1" type="ORF">Hypma_005002</name>
</gene>
<reference evidence="1" key="1">
    <citation type="submission" date="2018-04" db="EMBL/GenBank/DDBJ databases">
        <title>Whole genome sequencing of Hypsizygus marmoreus.</title>
        <authorList>
            <person name="Choi I.-G."/>
            <person name="Min B."/>
            <person name="Kim J.-G."/>
            <person name="Kim S."/>
            <person name="Oh Y.-L."/>
            <person name="Kong W.-S."/>
            <person name="Park H."/>
            <person name="Jeong J."/>
            <person name="Song E.-S."/>
        </authorList>
    </citation>
    <scope>NUCLEOTIDE SEQUENCE [LARGE SCALE GENOMIC DNA]</scope>
    <source>
        <strain evidence="1">51987-8</strain>
    </source>
</reference>
<name>A0A369JXM5_HYPMA</name>
<dbReference type="Proteomes" id="UP000076154">
    <property type="component" value="Unassembled WGS sequence"/>
</dbReference>
<organism evidence="1 2">
    <name type="scientific">Hypsizygus marmoreus</name>
    <name type="common">White beech mushroom</name>
    <name type="synonym">Agaricus marmoreus</name>
    <dbReference type="NCBI Taxonomy" id="39966"/>
    <lineage>
        <taxon>Eukaryota</taxon>
        <taxon>Fungi</taxon>
        <taxon>Dikarya</taxon>
        <taxon>Basidiomycota</taxon>
        <taxon>Agaricomycotina</taxon>
        <taxon>Agaricomycetes</taxon>
        <taxon>Agaricomycetidae</taxon>
        <taxon>Agaricales</taxon>
        <taxon>Tricholomatineae</taxon>
        <taxon>Lyophyllaceae</taxon>
        <taxon>Hypsizygus</taxon>
    </lineage>
</organism>
<sequence length="87" mass="9498">MKLVTYLLILFSQSDTNCRLITLFLGLGTNPPLFPWATGSPTCHRISAVTLSFSPPINKVPIELLGEMFTTGRGDVDPLSFYVPPTA</sequence>
<proteinExistence type="predicted"/>
<dbReference type="EMBL" id="LUEZ02000021">
    <property type="protein sequence ID" value="RDB27089.1"/>
    <property type="molecule type" value="Genomic_DNA"/>
</dbReference>
<evidence type="ECO:0000313" key="2">
    <source>
        <dbReference type="Proteomes" id="UP000076154"/>
    </source>
</evidence>
<dbReference type="AlphaFoldDB" id="A0A369JXM5"/>
<accession>A0A369JXM5</accession>
<comment type="caution">
    <text evidence="1">The sequence shown here is derived from an EMBL/GenBank/DDBJ whole genome shotgun (WGS) entry which is preliminary data.</text>
</comment>